<dbReference type="AlphaFoldDB" id="A0A1H0RIN9"/>
<evidence type="ECO:0000313" key="3">
    <source>
        <dbReference type="Proteomes" id="UP000198741"/>
    </source>
</evidence>
<feature type="transmembrane region" description="Helical" evidence="1">
    <location>
        <begin position="20"/>
        <end position="39"/>
    </location>
</feature>
<reference evidence="2 3" key="1">
    <citation type="submission" date="2016-10" db="EMBL/GenBank/DDBJ databases">
        <authorList>
            <person name="de Groot N.N."/>
        </authorList>
    </citation>
    <scope>NUCLEOTIDE SEQUENCE [LARGE SCALE GENOMIC DNA]</scope>
    <source>
        <strain evidence="3">P4-7,KCTC 19426,CECT 7604</strain>
    </source>
</reference>
<proteinExistence type="predicted"/>
<evidence type="ECO:0000256" key="1">
    <source>
        <dbReference type="SAM" id="Phobius"/>
    </source>
</evidence>
<feature type="transmembrane region" description="Helical" evidence="1">
    <location>
        <begin position="114"/>
        <end position="138"/>
    </location>
</feature>
<accession>A0A1H0RIN9</accession>
<dbReference type="STRING" id="1090615.SAMN04515671_3598"/>
<keyword evidence="3" id="KW-1185">Reference proteome</keyword>
<keyword evidence="1" id="KW-0812">Transmembrane</keyword>
<dbReference type="EMBL" id="LT629710">
    <property type="protein sequence ID" value="SDP29432.1"/>
    <property type="molecule type" value="Genomic_DNA"/>
</dbReference>
<evidence type="ECO:0000313" key="2">
    <source>
        <dbReference type="EMBL" id="SDP29432.1"/>
    </source>
</evidence>
<feature type="transmembrane region" description="Helical" evidence="1">
    <location>
        <begin position="191"/>
        <end position="215"/>
    </location>
</feature>
<keyword evidence="1" id="KW-0472">Membrane</keyword>
<feature type="transmembrane region" description="Helical" evidence="1">
    <location>
        <begin position="227"/>
        <end position="247"/>
    </location>
</feature>
<sequence length="344" mass="36200">MLRLSVVSSLFPHLPHRSHAPFRAGLAMLVVVLALLAVFRLQAPVVAVSAVGFPLLFQLYLQESDVYADLSRSVVIGIAAFGALLGWGWSQLTANPVASSFGDRLGGSRNQEQIWTVGIAIPVGGVIVMLLPIALWRLRRRADAEGLDGFVLGSAAALAFAAAATVTRLAPQLKAGLVAHGRPVQGLLVEAGLQGVTVPLTAACAGGLFGAALWVSRRDPVHPGRILTSPVVAAAVIVALYAGLGLIDLWQPAEVGLFGLHAAVCVLLLIGLRLGMHAMLLHEHHPPVPGPPAFCQQCLNLVPQMPFCPHCGVARRATSRSSRAALRLDRTVEILDPTSRGDLP</sequence>
<name>A0A1H0RIN9_9ACTN</name>
<feature type="transmembrane region" description="Helical" evidence="1">
    <location>
        <begin position="73"/>
        <end position="94"/>
    </location>
</feature>
<keyword evidence="1" id="KW-1133">Transmembrane helix</keyword>
<protein>
    <submittedName>
        <fullName evidence="2">Uncharacterized protein</fullName>
    </submittedName>
</protein>
<feature type="transmembrane region" description="Helical" evidence="1">
    <location>
        <begin position="150"/>
        <end position="171"/>
    </location>
</feature>
<feature type="transmembrane region" description="Helical" evidence="1">
    <location>
        <begin position="253"/>
        <end position="272"/>
    </location>
</feature>
<gene>
    <name evidence="2" type="ORF">SAMN04515671_3598</name>
</gene>
<dbReference type="Proteomes" id="UP000198741">
    <property type="component" value="Chromosome I"/>
</dbReference>
<organism evidence="2 3">
    <name type="scientific">Nakamurella panacisegetis</name>
    <dbReference type="NCBI Taxonomy" id="1090615"/>
    <lineage>
        <taxon>Bacteria</taxon>
        <taxon>Bacillati</taxon>
        <taxon>Actinomycetota</taxon>
        <taxon>Actinomycetes</taxon>
        <taxon>Nakamurellales</taxon>
        <taxon>Nakamurellaceae</taxon>
        <taxon>Nakamurella</taxon>
    </lineage>
</organism>